<dbReference type="GO" id="GO:0005763">
    <property type="term" value="C:mitochondrial small ribosomal subunit"/>
    <property type="evidence" value="ECO:0007669"/>
    <property type="project" value="TreeGrafter"/>
</dbReference>
<accession>A0A6F9DM47</accession>
<dbReference type="InterPro" id="IPR023803">
    <property type="entry name" value="Ribosomal_bS16_dom_sf"/>
</dbReference>
<dbReference type="Gene3D" id="3.30.1320.10">
    <property type="match status" value="1"/>
</dbReference>
<protein>
    <recommendedName>
        <fullName evidence="6">Small ribosomal subunit protein bS16m</fullName>
    </recommendedName>
    <alternativeName>
        <fullName evidence="7">28S ribosomal protein S16, mitochondrial</fullName>
    </alternativeName>
</protein>
<dbReference type="PANTHER" id="PTHR12919">
    <property type="entry name" value="30S RIBOSOMAL PROTEIN S16"/>
    <property type="match status" value="1"/>
</dbReference>
<evidence type="ECO:0000256" key="7">
    <source>
        <dbReference type="ARBA" id="ARBA00035438"/>
    </source>
</evidence>
<dbReference type="GO" id="GO:0032543">
    <property type="term" value="P:mitochondrial translation"/>
    <property type="evidence" value="ECO:0007669"/>
    <property type="project" value="TreeGrafter"/>
</dbReference>
<dbReference type="NCBIfam" id="TIGR00002">
    <property type="entry name" value="S16"/>
    <property type="match status" value="1"/>
</dbReference>
<comment type="subcellular location">
    <subcellularLocation>
        <location evidence="1">Mitochondrion</location>
    </subcellularLocation>
</comment>
<reference evidence="9" key="1">
    <citation type="submission" date="2020-04" db="EMBL/GenBank/DDBJ databases">
        <authorList>
            <person name="Neveu A P."/>
        </authorList>
    </citation>
    <scope>NUCLEOTIDE SEQUENCE</scope>
    <source>
        <tissue evidence="9">Whole embryo</tissue>
    </source>
</reference>
<evidence type="ECO:0000313" key="9">
    <source>
        <dbReference type="EMBL" id="CAB3263995.1"/>
    </source>
</evidence>
<dbReference type="SUPFAM" id="SSF54565">
    <property type="entry name" value="Ribosomal protein S16"/>
    <property type="match status" value="1"/>
</dbReference>
<keyword evidence="3 9" id="KW-0689">Ribosomal protein</keyword>
<comment type="similarity">
    <text evidence="2">Belongs to the bacterial ribosomal protein bS16 family.</text>
</comment>
<evidence type="ECO:0000256" key="1">
    <source>
        <dbReference type="ARBA" id="ARBA00004173"/>
    </source>
</evidence>
<keyword evidence="5" id="KW-0687">Ribonucleoprotein</keyword>
<feature type="region of interest" description="Disordered" evidence="8">
    <location>
        <begin position="156"/>
        <end position="177"/>
    </location>
</feature>
<dbReference type="EMBL" id="LR788133">
    <property type="protein sequence ID" value="CAB3263995.1"/>
    <property type="molecule type" value="mRNA"/>
</dbReference>
<proteinExistence type="evidence at transcript level"/>
<evidence type="ECO:0000256" key="8">
    <source>
        <dbReference type="SAM" id="MobiDB-lite"/>
    </source>
</evidence>
<evidence type="ECO:0000256" key="3">
    <source>
        <dbReference type="ARBA" id="ARBA00022980"/>
    </source>
</evidence>
<gene>
    <name evidence="9" type="primary">Mrps16</name>
</gene>
<sequence length="177" mass="20748">MVRLSWLLLERVRNFRKLQTTRERLVARNAECLFAGDENIQVYSKLDGVPRLKNQYAIRLAKHGCPNRPFYHIVLAKTYDDRDTEIEQLGTYDPMPNINNEKLCALNFERIKYHIALGAYLTRPIRRLLGLSGFLPLDPTLLIFAENLRRRKAIEQKIKSKESEDSEEKTETEKEVD</sequence>
<evidence type="ECO:0000256" key="4">
    <source>
        <dbReference type="ARBA" id="ARBA00023128"/>
    </source>
</evidence>
<dbReference type="PANTHER" id="PTHR12919:SF20">
    <property type="entry name" value="SMALL RIBOSOMAL SUBUNIT PROTEIN BS16M"/>
    <property type="match status" value="1"/>
</dbReference>
<name>A0A6F9DM47_9ASCI</name>
<evidence type="ECO:0000256" key="5">
    <source>
        <dbReference type="ARBA" id="ARBA00023274"/>
    </source>
</evidence>
<dbReference type="Pfam" id="PF00886">
    <property type="entry name" value="Ribosomal_S16"/>
    <property type="match status" value="1"/>
</dbReference>
<evidence type="ECO:0000256" key="2">
    <source>
        <dbReference type="ARBA" id="ARBA00006668"/>
    </source>
</evidence>
<dbReference type="AlphaFoldDB" id="A0A6F9DM47"/>
<dbReference type="InterPro" id="IPR000307">
    <property type="entry name" value="Ribosomal_bS16"/>
</dbReference>
<dbReference type="FunFam" id="3.30.1320.10:FF:000004">
    <property type="entry name" value="28S ribosomal protein S16, mitochondrial"/>
    <property type="match status" value="1"/>
</dbReference>
<organism evidence="9">
    <name type="scientific">Phallusia mammillata</name>
    <dbReference type="NCBI Taxonomy" id="59560"/>
    <lineage>
        <taxon>Eukaryota</taxon>
        <taxon>Metazoa</taxon>
        <taxon>Chordata</taxon>
        <taxon>Tunicata</taxon>
        <taxon>Ascidiacea</taxon>
        <taxon>Phlebobranchia</taxon>
        <taxon>Ascidiidae</taxon>
        <taxon>Phallusia</taxon>
    </lineage>
</organism>
<evidence type="ECO:0000256" key="6">
    <source>
        <dbReference type="ARBA" id="ARBA00035263"/>
    </source>
</evidence>
<keyword evidence="4" id="KW-0496">Mitochondrion</keyword>
<dbReference type="GO" id="GO:0003735">
    <property type="term" value="F:structural constituent of ribosome"/>
    <property type="evidence" value="ECO:0007669"/>
    <property type="project" value="InterPro"/>
</dbReference>
<dbReference type="GO" id="GO:0005743">
    <property type="term" value="C:mitochondrial inner membrane"/>
    <property type="evidence" value="ECO:0007669"/>
    <property type="project" value="UniProtKB-ARBA"/>
</dbReference>